<dbReference type="AlphaFoldDB" id="A0A1B8HQL1"/>
<evidence type="ECO:0000313" key="1">
    <source>
        <dbReference type="EMBL" id="OBU11494.1"/>
    </source>
</evidence>
<dbReference type="EMBL" id="LZEX01000001">
    <property type="protein sequence ID" value="OBU11494.1"/>
    <property type="molecule type" value="Genomic_DNA"/>
</dbReference>
<gene>
    <name evidence="1" type="ORF">AYY17_01870</name>
</gene>
<name>A0A1B8HQL1_9GAMM</name>
<reference evidence="1 2" key="1">
    <citation type="submission" date="2016-06" db="EMBL/GenBank/DDBJ databases">
        <authorList>
            <person name="Kjaerup R.B."/>
            <person name="Dalgaard T.S."/>
            <person name="Juul-Madsen H.R."/>
        </authorList>
    </citation>
    <scope>NUCLEOTIDE SEQUENCE [LARGE SCALE GENOMIC DNA]</scope>
    <source>
        <strain evidence="1 2">GCSL-Mp3</strain>
    </source>
</reference>
<dbReference type="Proteomes" id="UP000092247">
    <property type="component" value="Unassembled WGS sequence"/>
</dbReference>
<comment type="caution">
    <text evidence="1">The sequence shown here is derived from an EMBL/GenBank/DDBJ whole genome shotgun (WGS) entry which is preliminary data.</text>
</comment>
<protein>
    <submittedName>
        <fullName evidence="1">Uncharacterized protein</fullName>
    </submittedName>
</protein>
<accession>A0A1B8HQL1</accession>
<organism evidence="1 2">
    <name type="scientific">Morganella psychrotolerans</name>
    <dbReference type="NCBI Taxonomy" id="368603"/>
    <lineage>
        <taxon>Bacteria</taxon>
        <taxon>Pseudomonadati</taxon>
        <taxon>Pseudomonadota</taxon>
        <taxon>Gammaproteobacteria</taxon>
        <taxon>Enterobacterales</taxon>
        <taxon>Morganellaceae</taxon>
        <taxon>Morganella</taxon>
    </lineage>
</organism>
<sequence>MSCICLRGNNEFYRVVAVTGADSKVPALISNYPVNLNIRSWPRGKLHGFNDLLLVTGANFTVGHRLGFRPYRGDFNQFSMGIAEVPRLEFRFEEGDAFVEFAGFHWSPTD</sequence>
<proteinExistence type="predicted"/>
<evidence type="ECO:0000313" key="2">
    <source>
        <dbReference type="Proteomes" id="UP000092247"/>
    </source>
</evidence>